<dbReference type="CDD" id="cd03809">
    <property type="entry name" value="GT4_MtfB-like"/>
    <property type="match status" value="1"/>
</dbReference>
<dbReference type="OrthoDB" id="283384at2"/>
<dbReference type="InterPro" id="IPR001296">
    <property type="entry name" value="Glyco_trans_1"/>
</dbReference>
<evidence type="ECO:0000259" key="4">
    <source>
        <dbReference type="Pfam" id="PF13439"/>
    </source>
</evidence>
<evidence type="ECO:0000256" key="2">
    <source>
        <dbReference type="SAM" id="MobiDB-lite"/>
    </source>
</evidence>
<sequence>MRICVDARCLNRSHIRGIGRLLTEIIERSPATFSWILLADRKDLPFHSPSHDHVETIFLAERGYRFHSWTQVTLPAAASWYRSDLLVCPANEAPVLSRVLVVSIVHDVIEWKPEFTGSAKASFYRERILPRAFSRSAKLVTVSQTSASEIKQLWPVCRPEVIYNGVSNSFFQSQGAAEDSSRHQVTDTAVGDPGGSMCRRTESVSAATSAFGSENRATMTSREERRPFILYIGGSIPRKRFDWALQVWQPFADRVELLTLGVDPTRVQRQMEAIEPCNRARVKFLDFIPDEDLPDLLASAKCVLYPTLYEGFGLPVVEANAVGTRIVQSPCGSLAELIGPLSVSLPTDDDEAWSRAIGLSLETPPSERNRNDAQAWARQFDWDATADAYQCVFQSIAAR</sequence>
<dbReference type="Pfam" id="PF00534">
    <property type="entry name" value="Glycos_transf_1"/>
    <property type="match status" value="1"/>
</dbReference>
<organism evidence="5 6">
    <name type="scientific">Allorhodopirellula solitaria</name>
    <dbReference type="NCBI Taxonomy" id="2527987"/>
    <lineage>
        <taxon>Bacteria</taxon>
        <taxon>Pseudomonadati</taxon>
        <taxon>Planctomycetota</taxon>
        <taxon>Planctomycetia</taxon>
        <taxon>Pirellulales</taxon>
        <taxon>Pirellulaceae</taxon>
        <taxon>Allorhodopirellula</taxon>
    </lineage>
</organism>
<accession>A0A5C5WM72</accession>
<comment type="caution">
    <text evidence="5">The sequence shown here is derived from an EMBL/GenBank/DDBJ whole genome shotgun (WGS) entry which is preliminary data.</text>
</comment>
<dbReference type="Pfam" id="PF13439">
    <property type="entry name" value="Glyco_transf_4"/>
    <property type="match status" value="1"/>
</dbReference>
<dbReference type="GO" id="GO:0102710">
    <property type="term" value="F:D-inositol-3-phosphate glycosyltransferase activity"/>
    <property type="evidence" value="ECO:0007669"/>
    <property type="project" value="UniProtKB-EC"/>
</dbReference>
<evidence type="ECO:0000256" key="1">
    <source>
        <dbReference type="ARBA" id="ARBA00022679"/>
    </source>
</evidence>
<gene>
    <name evidence="5" type="primary">mshA_4</name>
    <name evidence="5" type="ORF">CA85_51590</name>
</gene>
<dbReference type="PANTHER" id="PTHR46401:SF2">
    <property type="entry name" value="GLYCOSYLTRANSFERASE WBBK-RELATED"/>
    <property type="match status" value="1"/>
</dbReference>
<protein>
    <submittedName>
        <fullName evidence="5">D-inositol 3-phosphate glycosyltransferase</fullName>
        <ecNumber evidence="5">2.4.1.250</ecNumber>
    </submittedName>
</protein>
<dbReference type="GO" id="GO:0009103">
    <property type="term" value="P:lipopolysaccharide biosynthetic process"/>
    <property type="evidence" value="ECO:0007669"/>
    <property type="project" value="TreeGrafter"/>
</dbReference>
<feature type="domain" description="Glycosyltransferase subfamily 4-like N-terminal" evidence="4">
    <location>
        <begin position="41"/>
        <end position="167"/>
    </location>
</feature>
<feature type="domain" description="Glycosyl transferase family 1" evidence="3">
    <location>
        <begin position="223"/>
        <end position="369"/>
    </location>
</feature>
<dbReference type="Gene3D" id="3.40.50.2000">
    <property type="entry name" value="Glycogen Phosphorylase B"/>
    <property type="match status" value="2"/>
</dbReference>
<reference evidence="5 6" key="1">
    <citation type="submission" date="2019-02" db="EMBL/GenBank/DDBJ databases">
        <title>Deep-cultivation of Planctomycetes and their phenomic and genomic characterization uncovers novel biology.</title>
        <authorList>
            <person name="Wiegand S."/>
            <person name="Jogler M."/>
            <person name="Boedeker C."/>
            <person name="Pinto D."/>
            <person name="Vollmers J."/>
            <person name="Rivas-Marin E."/>
            <person name="Kohn T."/>
            <person name="Peeters S.H."/>
            <person name="Heuer A."/>
            <person name="Rast P."/>
            <person name="Oberbeckmann S."/>
            <person name="Bunk B."/>
            <person name="Jeske O."/>
            <person name="Meyerdierks A."/>
            <person name="Storesund J.E."/>
            <person name="Kallscheuer N."/>
            <person name="Luecker S."/>
            <person name="Lage O.M."/>
            <person name="Pohl T."/>
            <person name="Merkel B.J."/>
            <person name="Hornburger P."/>
            <person name="Mueller R.-W."/>
            <person name="Bruemmer F."/>
            <person name="Labrenz M."/>
            <person name="Spormann A.M."/>
            <person name="Op Den Camp H."/>
            <person name="Overmann J."/>
            <person name="Amann R."/>
            <person name="Jetten M.S.M."/>
            <person name="Mascher T."/>
            <person name="Medema M.H."/>
            <person name="Devos D.P."/>
            <person name="Kaster A.-K."/>
            <person name="Ovreas L."/>
            <person name="Rohde M."/>
            <person name="Galperin M.Y."/>
            <person name="Jogler C."/>
        </authorList>
    </citation>
    <scope>NUCLEOTIDE SEQUENCE [LARGE SCALE GENOMIC DNA]</scope>
    <source>
        <strain evidence="5 6">CA85</strain>
    </source>
</reference>
<feature type="region of interest" description="Disordered" evidence="2">
    <location>
        <begin position="177"/>
        <end position="199"/>
    </location>
</feature>
<keyword evidence="1 5" id="KW-0808">Transferase</keyword>
<keyword evidence="6" id="KW-1185">Reference proteome</keyword>
<dbReference type="Proteomes" id="UP000318053">
    <property type="component" value="Unassembled WGS sequence"/>
</dbReference>
<dbReference type="AlphaFoldDB" id="A0A5C5WM72"/>
<dbReference type="EC" id="2.4.1.250" evidence="5"/>
<evidence type="ECO:0000259" key="3">
    <source>
        <dbReference type="Pfam" id="PF00534"/>
    </source>
</evidence>
<dbReference type="SUPFAM" id="SSF53756">
    <property type="entry name" value="UDP-Glycosyltransferase/glycogen phosphorylase"/>
    <property type="match status" value="1"/>
</dbReference>
<evidence type="ECO:0000313" key="6">
    <source>
        <dbReference type="Proteomes" id="UP000318053"/>
    </source>
</evidence>
<dbReference type="InterPro" id="IPR028098">
    <property type="entry name" value="Glyco_trans_4-like_N"/>
</dbReference>
<dbReference type="EMBL" id="SJPK01000036">
    <property type="protein sequence ID" value="TWT51916.1"/>
    <property type="molecule type" value="Genomic_DNA"/>
</dbReference>
<dbReference type="PANTHER" id="PTHR46401">
    <property type="entry name" value="GLYCOSYLTRANSFERASE WBBK-RELATED"/>
    <property type="match status" value="1"/>
</dbReference>
<keyword evidence="5" id="KW-0328">Glycosyltransferase</keyword>
<proteinExistence type="predicted"/>
<evidence type="ECO:0000313" key="5">
    <source>
        <dbReference type="EMBL" id="TWT51916.1"/>
    </source>
</evidence>
<name>A0A5C5WM72_9BACT</name>